<dbReference type="Pfam" id="PF09313">
    <property type="entry name" value="TehB-like"/>
    <property type="match status" value="1"/>
</dbReference>
<evidence type="ECO:0000313" key="3">
    <source>
        <dbReference type="EMBL" id="KFX05944.1"/>
    </source>
</evidence>
<gene>
    <name evidence="3" type="ORF">KP22_08785</name>
</gene>
<dbReference type="Gene3D" id="3.40.50.150">
    <property type="entry name" value="Vaccinia Virus protein VP39"/>
    <property type="match status" value="1"/>
</dbReference>
<dbReference type="InterPro" id="IPR015985">
    <property type="entry name" value="TehB-like_dom"/>
</dbReference>
<feature type="domain" description="Tellurite resistance methyltransferase TehB-like" evidence="1">
    <location>
        <begin position="90"/>
        <end position="282"/>
    </location>
</feature>
<feature type="domain" description="TehB/YeaR-like" evidence="2">
    <location>
        <begin position="8"/>
        <end position="88"/>
    </location>
</feature>
<dbReference type="NCBIfam" id="NF008992">
    <property type="entry name" value="PRK12335.1"/>
    <property type="match status" value="1"/>
</dbReference>
<protein>
    <submittedName>
        <fullName evidence="3">Tellurite resistance protein TehB</fullName>
    </submittedName>
</protein>
<dbReference type="PIRSF" id="PIRSF005215">
    <property type="entry name" value="TehB"/>
    <property type="match status" value="1"/>
</dbReference>
<dbReference type="AlphaFoldDB" id="A0A093RZG6"/>
<dbReference type="InterPro" id="IPR015392">
    <property type="entry name" value="TehB/YeaR-like_dom"/>
</dbReference>
<comment type="caution">
    <text evidence="3">The sequence shown here is derived from an EMBL/GenBank/DDBJ whole genome shotgun (WGS) entry which is preliminary data.</text>
</comment>
<dbReference type="SUPFAM" id="SSF53335">
    <property type="entry name" value="S-adenosyl-L-methionine-dependent methyltransferases"/>
    <property type="match status" value="1"/>
</dbReference>
<dbReference type="SUPFAM" id="SSF51197">
    <property type="entry name" value="Clavaminate synthase-like"/>
    <property type="match status" value="1"/>
</dbReference>
<dbReference type="STRING" id="55207.KP22_08785"/>
<dbReference type="GO" id="GO:0005737">
    <property type="term" value="C:cytoplasm"/>
    <property type="evidence" value="ECO:0007669"/>
    <property type="project" value="InterPro"/>
</dbReference>
<dbReference type="InterPro" id="IPR014710">
    <property type="entry name" value="RmlC-like_jellyroll"/>
</dbReference>
<accession>A0A093RZG6</accession>
<dbReference type="InterPro" id="IPR014431">
    <property type="entry name" value="Tellurite-R_TehB-2"/>
</dbReference>
<dbReference type="InterPro" id="IPR004537">
    <property type="entry name" value="Tellurite-R_MeTrfase_TehB"/>
</dbReference>
<dbReference type="NCBIfam" id="TIGR00477">
    <property type="entry name" value="tehB"/>
    <property type="match status" value="1"/>
</dbReference>
<dbReference type="CDD" id="cd02440">
    <property type="entry name" value="AdoMet_MTases"/>
    <property type="match status" value="1"/>
</dbReference>
<reference evidence="3 4" key="1">
    <citation type="submission" date="2014-08" db="EMBL/GenBank/DDBJ databases">
        <title>Genome sequences of NCPPB Pectobacterium isolates.</title>
        <authorList>
            <person name="Glover R.H."/>
            <person name="Sapp M."/>
            <person name="Elphinstone J."/>
        </authorList>
    </citation>
    <scope>NUCLEOTIDE SEQUENCE [LARGE SCALE GENOMIC DNA]</scope>
    <source>
        <strain evidence="3 4">NCPPB 2795</strain>
    </source>
</reference>
<organism evidence="3 4">
    <name type="scientific">Pectobacterium betavasculorum</name>
    <dbReference type="NCBI Taxonomy" id="55207"/>
    <lineage>
        <taxon>Bacteria</taxon>
        <taxon>Pseudomonadati</taxon>
        <taxon>Pseudomonadota</taxon>
        <taxon>Gammaproteobacteria</taxon>
        <taxon>Enterobacterales</taxon>
        <taxon>Pectobacteriaceae</taxon>
        <taxon>Pectobacterium</taxon>
    </lineage>
</organism>
<evidence type="ECO:0000259" key="1">
    <source>
        <dbReference type="Pfam" id="PF03848"/>
    </source>
</evidence>
<dbReference type="GO" id="GO:0008757">
    <property type="term" value="F:S-adenosylmethionine-dependent methyltransferase activity"/>
    <property type="evidence" value="ECO:0007669"/>
    <property type="project" value="InterPro"/>
</dbReference>
<dbReference type="Proteomes" id="UP000032874">
    <property type="component" value="Unassembled WGS sequence"/>
</dbReference>
<name>A0A093RZG6_9GAMM</name>
<dbReference type="eggNOG" id="COG3615">
    <property type="taxonomic scope" value="Bacteria"/>
</dbReference>
<dbReference type="eggNOG" id="COG0500">
    <property type="taxonomic scope" value="Bacteria"/>
</dbReference>
<dbReference type="GO" id="GO:0046690">
    <property type="term" value="P:response to tellurium ion"/>
    <property type="evidence" value="ECO:0007669"/>
    <property type="project" value="InterPro"/>
</dbReference>
<evidence type="ECO:0000313" key="4">
    <source>
        <dbReference type="Proteomes" id="UP000032874"/>
    </source>
</evidence>
<dbReference type="InterPro" id="IPR029063">
    <property type="entry name" value="SAM-dependent_MTases_sf"/>
</dbReference>
<dbReference type="EMBL" id="JQHM01000002">
    <property type="protein sequence ID" value="KFX05944.1"/>
    <property type="molecule type" value="Genomic_DNA"/>
</dbReference>
<evidence type="ECO:0000259" key="2">
    <source>
        <dbReference type="Pfam" id="PF09313"/>
    </source>
</evidence>
<dbReference type="RefSeq" id="WP_039323736.1">
    <property type="nucleotide sequence ID" value="NZ_JQHM01000002.1"/>
</dbReference>
<sequence>MQDLICYKKMPQWNSQTLPAAFQEKHNTQEGTWAKLTVLKGEMTFSMLTEDGDTLETFQFSEQNQPPFVEPQAWHRIVSFSDDLECQLSFFCSAEDFYHKKYGLTRTHSEVINAVQHIKPGKTLDLGCGGGRNALYLNLRGFDVTACDKHEQSIDSLNNIIKSEALDNIRAGVYNINLAEIKEQYDFILSTVVLMFLERDRIPHIISNIQNSTVDGGYNLIIAAMSTEDCPCPMPFSFTFKEDELKNYYADWEILKYNEDMGELHKTDAQGNRIKLRFATLLARKP</sequence>
<proteinExistence type="predicted"/>
<dbReference type="Pfam" id="PF03848">
    <property type="entry name" value="TehB"/>
    <property type="match status" value="1"/>
</dbReference>
<dbReference type="NCBIfam" id="NF008405">
    <property type="entry name" value="PRK11207.1"/>
    <property type="match status" value="1"/>
</dbReference>
<dbReference type="Gene3D" id="2.60.120.10">
    <property type="entry name" value="Jelly Rolls"/>
    <property type="match status" value="1"/>
</dbReference>